<protein>
    <submittedName>
        <fullName evidence="1">Uncharacterized protein</fullName>
    </submittedName>
</protein>
<evidence type="ECO:0000313" key="1">
    <source>
        <dbReference type="EMBL" id="OGN41231.1"/>
    </source>
</evidence>
<proteinExistence type="predicted"/>
<comment type="caution">
    <text evidence="1">The sequence shown here is derived from an EMBL/GenBank/DDBJ whole genome shotgun (WGS) entry which is preliminary data.</text>
</comment>
<gene>
    <name evidence="1" type="ORF">A2606_02030</name>
</gene>
<reference evidence="1 2" key="1">
    <citation type="journal article" date="2016" name="Nat. Commun.">
        <title>Thousands of microbial genomes shed light on interconnected biogeochemical processes in an aquifer system.</title>
        <authorList>
            <person name="Anantharaman K."/>
            <person name="Brown C.T."/>
            <person name="Hug L.A."/>
            <person name="Sharon I."/>
            <person name="Castelle C.J."/>
            <person name="Probst A.J."/>
            <person name="Thomas B.C."/>
            <person name="Singh A."/>
            <person name="Wilkins M.J."/>
            <person name="Karaoz U."/>
            <person name="Brodie E.L."/>
            <person name="Williams K.H."/>
            <person name="Hubbard S.S."/>
            <person name="Banfield J.F."/>
        </authorList>
    </citation>
    <scope>NUCLEOTIDE SEQUENCE [LARGE SCALE GENOMIC DNA]</scope>
</reference>
<evidence type="ECO:0000313" key="2">
    <source>
        <dbReference type="Proteomes" id="UP000178043"/>
    </source>
</evidence>
<sequence length="173" mass="19926">MADCKGIPELHYLINKKVVAGRKNPAIKAFNNFPRPCLGTPLNILNIKLSPGIVYTVYLTSAGSCPFNASQRYFMVRMDDEKVDVVVAHEMLHIEFIRNFGFYCRDVLKLTVEDFGAFQEASTFLLNDEMNDILSRPDYGYKEHQELRSKLSAEWKKNKNFNNLVNYYKGLTN</sequence>
<organism evidence="1 2">
    <name type="scientific">Candidatus Yanofskybacteria bacterium RIFOXYD1_FULL_42_10</name>
    <dbReference type="NCBI Taxonomy" id="1802718"/>
    <lineage>
        <taxon>Bacteria</taxon>
        <taxon>Candidatus Yanofskyibacteriota</taxon>
    </lineage>
</organism>
<dbReference type="Proteomes" id="UP000178043">
    <property type="component" value="Unassembled WGS sequence"/>
</dbReference>
<dbReference type="AlphaFoldDB" id="A0A1F8HUH3"/>
<name>A0A1F8HUH3_9BACT</name>
<dbReference type="EMBL" id="MGLG01000023">
    <property type="protein sequence ID" value="OGN41231.1"/>
    <property type="molecule type" value="Genomic_DNA"/>
</dbReference>
<accession>A0A1F8HUH3</accession>